<feature type="domain" description="NADP-dependent oxidoreductase" evidence="2">
    <location>
        <begin position="6"/>
        <end position="320"/>
    </location>
</feature>
<organism evidence="3 4">
    <name type="scientific">Drechslerella dactyloides</name>
    <name type="common">Nematode-trapping fungus</name>
    <name type="synonym">Arthrobotrys dactyloides</name>
    <dbReference type="NCBI Taxonomy" id="74499"/>
    <lineage>
        <taxon>Eukaryota</taxon>
        <taxon>Fungi</taxon>
        <taxon>Dikarya</taxon>
        <taxon>Ascomycota</taxon>
        <taxon>Pezizomycotina</taxon>
        <taxon>Orbiliomycetes</taxon>
        <taxon>Orbiliales</taxon>
        <taxon>Orbiliaceae</taxon>
        <taxon>Drechslerella</taxon>
    </lineage>
</organism>
<keyword evidence="1" id="KW-0560">Oxidoreductase</keyword>
<dbReference type="Pfam" id="PF00248">
    <property type="entry name" value="Aldo_ket_red"/>
    <property type="match status" value="1"/>
</dbReference>
<sequence length="336" mass="37690">MVSDMKIVFGAMSFGKPGTETSRIHTVEDCTEIIDLFTSRGYTELDTARIYGEGTSEELLGELDWQRHGITMETKLYPTAKFPVPSNMPQYTHHKGDVRRGLMDSLKALKADKIDMFYLHGPDRTVDFAVTLQEVNELYQEGYFTRFGISNYAAWEVAYICETCEKNGWIKPSVYQGIYNAVTRGVEAELIPCLRKYNMSLYIFNPLAGGLLTGKYQRDTTEFEAGSRFDSNRFAGKMARGRYWNDAFFDAMEKITPAAKAAGLTEAECVLRWLVHHSALKKECGDAVILGASSIKYLNSNLDDVEKGPLPEEVVNAINAGWAAVQARGGVVKYFH</sequence>
<comment type="caution">
    <text evidence="3">The sequence shown here is derived from an EMBL/GenBank/DDBJ whole genome shotgun (WGS) entry which is preliminary data.</text>
</comment>
<dbReference type="InterPro" id="IPR050523">
    <property type="entry name" value="AKR_Detox_Biosynth"/>
</dbReference>
<gene>
    <name evidence="3" type="ORF">Dda_6369</name>
</gene>
<dbReference type="Proteomes" id="UP001221413">
    <property type="component" value="Unassembled WGS sequence"/>
</dbReference>
<dbReference type="Gene3D" id="3.20.20.100">
    <property type="entry name" value="NADP-dependent oxidoreductase domain"/>
    <property type="match status" value="1"/>
</dbReference>
<proteinExistence type="predicted"/>
<dbReference type="AlphaFoldDB" id="A0AAD6ITG1"/>
<keyword evidence="4" id="KW-1185">Reference proteome</keyword>
<name>A0AAD6ITG1_DREDA</name>
<dbReference type="EMBL" id="JAQGDS010000008">
    <property type="protein sequence ID" value="KAJ6258329.1"/>
    <property type="molecule type" value="Genomic_DNA"/>
</dbReference>
<dbReference type="PANTHER" id="PTHR43364">
    <property type="entry name" value="NADH-SPECIFIC METHYLGLYOXAL REDUCTASE-RELATED"/>
    <property type="match status" value="1"/>
</dbReference>
<dbReference type="PANTHER" id="PTHR43364:SF4">
    <property type="entry name" value="NAD(P)-LINKED OXIDOREDUCTASE SUPERFAMILY PROTEIN"/>
    <property type="match status" value="1"/>
</dbReference>
<dbReference type="CDD" id="cd19075">
    <property type="entry name" value="AKR_AKR7A1-5"/>
    <property type="match status" value="1"/>
</dbReference>
<dbReference type="SUPFAM" id="SSF51430">
    <property type="entry name" value="NAD(P)-linked oxidoreductase"/>
    <property type="match status" value="1"/>
</dbReference>
<protein>
    <recommendedName>
        <fullName evidence="2">NADP-dependent oxidoreductase domain-containing protein</fullName>
    </recommendedName>
</protein>
<evidence type="ECO:0000313" key="4">
    <source>
        <dbReference type="Proteomes" id="UP001221413"/>
    </source>
</evidence>
<reference evidence="3" key="1">
    <citation type="submission" date="2023-01" db="EMBL/GenBank/DDBJ databases">
        <title>The chitinases involved in constricting ring structure development in the nematode-trapping fungus Drechslerella dactyloides.</title>
        <authorList>
            <person name="Wang R."/>
            <person name="Zhang L."/>
            <person name="Tang P."/>
            <person name="Li S."/>
            <person name="Liang L."/>
        </authorList>
    </citation>
    <scope>NUCLEOTIDE SEQUENCE</scope>
    <source>
        <strain evidence="3">YMF1.00031</strain>
    </source>
</reference>
<dbReference type="GO" id="GO:0016491">
    <property type="term" value="F:oxidoreductase activity"/>
    <property type="evidence" value="ECO:0007669"/>
    <property type="project" value="UniProtKB-KW"/>
</dbReference>
<dbReference type="InterPro" id="IPR036812">
    <property type="entry name" value="NAD(P)_OxRdtase_dom_sf"/>
</dbReference>
<accession>A0AAD6ITG1</accession>
<evidence type="ECO:0000259" key="2">
    <source>
        <dbReference type="Pfam" id="PF00248"/>
    </source>
</evidence>
<evidence type="ECO:0000313" key="3">
    <source>
        <dbReference type="EMBL" id="KAJ6258329.1"/>
    </source>
</evidence>
<dbReference type="InterPro" id="IPR023210">
    <property type="entry name" value="NADP_OxRdtase_dom"/>
</dbReference>
<evidence type="ECO:0000256" key="1">
    <source>
        <dbReference type="ARBA" id="ARBA00023002"/>
    </source>
</evidence>